<sequence length="306" mass="32605">MPIFSPTPLRLVASLLTLSAALAGCGGGDGGNGGGSNGTDPTTSPPSQDESSAVKHTPMQVLVPAYFNPIPGWDDITKGAKAYPDVKITAILNPENGNFTKENSQFTAAINAFKAQGGRVVGYVMTDYGNRSMSAVKANVDNYLRLYPGVSGFFLDEMAAKSGQLAFYREVYQYIKSKDSGLQVMGNPGAYPDPAYAGITDALVTFEGLETDYRQINPQPQNTWVYDKPTTAQAMLVHNAPTCAIMQSALKTADLPRTHTGLAYVTSLEYDPRSGVGNPWASLPSYWTQLLGTVDALNKGQALPAC</sequence>
<protein>
    <submittedName>
        <fullName evidence="3">Spherulation-specific family 4 protein</fullName>
    </submittedName>
</protein>
<gene>
    <name evidence="3" type="ORF">QMY55_18570</name>
</gene>
<name>A0ABY8SQ57_9BURK</name>
<keyword evidence="4" id="KW-1185">Reference proteome</keyword>
<dbReference type="InterPro" id="IPR021986">
    <property type="entry name" value="Spherulin4"/>
</dbReference>
<feature type="region of interest" description="Disordered" evidence="1">
    <location>
        <begin position="29"/>
        <end position="54"/>
    </location>
</feature>
<dbReference type="Proteomes" id="UP001240697">
    <property type="component" value="Chromosome"/>
</dbReference>
<accession>A0ABY8SQ57</accession>
<evidence type="ECO:0000313" key="4">
    <source>
        <dbReference type="Proteomes" id="UP001240697"/>
    </source>
</evidence>
<proteinExistence type="predicted"/>
<dbReference type="PANTHER" id="PTHR35040:SF9">
    <property type="entry name" value="4-LIKE CELL SURFACE PROTEIN, PUTATIVE (AFU_ORTHOLOGUE AFUA_4G14080)-RELATED"/>
    <property type="match status" value="1"/>
</dbReference>
<reference evidence="3 4" key="1">
    <citation type="submission" date="2023-05" db="EMBL/GenBank/DDBJ databases">
        <authorList>
            <person name="Yin Y."/>
            <person name="Lu Z."/>
        </authorList>
    </citation>
    <scope>NUCLEOTIDE SEQUENCE [LARGE SCALE GENOMIC DNA]</scope>
    <source>
        <strain evidence="3 4">ZM22</strain>
    </source>
</reference>
<feature type="chain" id="PRO_5046881044" evidence="2">
    <location>
        <begin position="24"/>
        <end position="306"/>
    </location>
</feature>
<dbReference type="PANTHER" id="PTHR35040">
    <property type="match status" value="1"/>
</dbReference>
<evidence type="ECO:0000313" key="3">
    <source>
        <dbReference type="EMBL" id="WHS64479.1"/>
    </source>
</evidence>
<feature type="signal peptide" evidence="2">
    <location>
        <begin position="1"/>
        <end position="23"/>
    </location>
</feature>
<dbReference type="RefSeq" id="WP_283485621.1">
    <property type="nucleotide sequence ID" value="NZ_CP125947.1"/>
</dbReference>
<keyword evidence="2" id="KW-0732">Signal</keyword>
<dbReference type="EMBL" id="CP125947">
    <property type="protein sequence ID" value="WHS64479.1"/>
    <property type="molecule type" value="Genomic_DNA"/>
</dbReference>
<dbReference type="Pfam" id="PF12138">
    <property type="entry name" value="Spherulin4"/>
    <property type="match status" value="1"/>
</dbReference>
<evidence type="ECO:0000256" key="1">
    <source>
        <dbReference type="SAM" id="MobiDB-lite"/>
    </source>
</evidence>
<evidence type="ECO:0000256" key="2">
    <source>
        <dbReference type="SAM" id="SignalP"/>
    </source>
</evidence>
<organism evidence="3 4">
    <name type="scientific">Comamonas resistens</name>
    <dbReference type="NCBI Taxonomy" id="3046670"/>
    <lineage>
        <taxon>Bacteria</taxon>
        <taxon>Pseudomonadati</taxon>
        <taxon>Pseudomonadota</taxon>
        <taxon>Betaproteobacteria</taxon>
        <taxon>Burkholderiales</taxon>
        <taxon>Comamonadaceae</taxon>
        <taxon>Comamonas</taxon>
    </lineage>
</organism>